<dbReference type="PANTHER" id="PTHR30627">
    <property type="entry name" value="PEPTIDOGLYCAN D,D-TRANSPEPTIDASE"/>
    <property type="match status" value="1"/>
</dbReference>
<evidence type="ECO:0000256" key="12">
    <source>
        <dbReference type="ARBA" id="ARBA00023136"/>
    </source>
</evidence>
<dbReference type="GO" id="GO:0008658">
    <property type="term" value="F:penicillin binding"/>
    <property type="evidence" value="ECO:0007669"/>
    <property type="project" value="InterPro"/>
</dbReference>
<evidence type="ECO:0000256" key="8">
    <source>
        <dbReference type="ARBA" id="ARBA00022801"/>
    </source>
</evidence>
<dbReference type="Gene3D" id="3.40.710.10">
    <property type="entry name" value="DD-peptidase/beta-lactamase superfamily"/>
    <property type="match status" value="1"/>
</dbReference>
<keyword evidence="3" id="KW-1003">Cell membrane</keyword>
<dbReference type="InterPro" id="IPR005311">
    <property type="entry name" value="PBP_dimer"/>
</dbReference>
<organism evidence="17 18">
    <name type="scientific">Paroceanicella profunda</name>
    <dbReference type="NCBI Taxonomy" id="2579971"/>
    <lineage>
        <taxon>Bacteria</taxon>
        <taxon>Pseudomonadati</taxon>
        <taxon>Pseudomonadota</taxon>
        <taxon>Alphaproteobacteria</taxon>
        <taxon>Rhodobacterales</taxon>
        <taxon>Paracoccaceae</taxon>
        <taxon>Paroceanicella</taxon>
    </lineage>
</organism>
<keyword evidence="12" id="KW-0472">Membrane</keyword>
<dbReference type="GO" id="GO:0071972">
    <property type="term" value="F:peptidoglycan L,D-transpeptidase activity"/>
    <property type="evidence" value="ECO:0007669"/>
    <property type="project" value="TreeGrafter"/>
</dbReference>
<keyword evidence="8 17" id="KW-0378">Hydrolase</keyword>
<dbReference type="EC" id="3.4.16.4" evidence="17"/>
<keyword evidence="9" id="KW-0133">Cell shape</keyword>
<dbReference type="PANTHER" id="PTHR30627:SF2">
    <property type="entry name" value="PEPTIDOGLYCAN D,D-TRANSPEPTIDASE MRDA"/>
    <property type="match status" value="1"/>
</dbReference>
<dbReference type="SUPFAM" id="SSF56519">
    <property type="entry name" value="Penicillin binding protein dimerisation domain"/>
    <property type="match status" value="1"/>
</dbReference>
<evidence type="ECO:0000256" key="1">
    <source>
        <dbReference type="ARBA" id="ARBA00004167"/>
    </source>
</evidence>
<evidence type="ECO:0000256" key="6">
    <source>
        <dbReference type="ARBA" id="ARBA00022670"/>
    </source>
</evidence>
<evidence type="ECO:0000313" key="17">
    <source>
        <dbReference type="EMBL" id="QDL90678.1"/>
    </source>
</evidence>
<feature type="compositionally biased region" description="Basic and acidic residues" evidence="14">
    <location>
        <begin position="619"/>
        <end position="630"/>
    </location>
</feature>
<dbReference type="KEGG" id="ppru:FDP22_02080"/>
<feature type="region of interest" description="Disordered" evidence="14">
    <location>
        <begin position="614"/>
        <end position="643"/>
    </location>
</feature>
<evidence type="ECO:0000256" key="7">
    <source>
        <dbReference type="ARBA" id="ARBA00022692"/>
    </source>
</evidence>
<evidence type="ECO:0000256" key="13">
    <source>
        <dbReference type="ARBA" id="ARBA00023316"/>
    </source>
</evidence>
<keyword evidence="10" id="KW-0573">Peptidoglycan synthesis</keyword>
<evidence type="ECO:0000313" key="18">
    <source>
        <dbReference type="Proteomes" id="UP000305888"/>
    </source>
</evidence>
<dbReference type="Gene3D" id="3.30.1390.30">
    <property type="entry name" value="Penicillin-binding protein 2a, domain 3"/>
    <property type="match status" value="1"/>
</dbReference>
<keyword evidence="13" id="KW-0961">Cell wall biogenesis/degradation</keyword>
<keyword evidence="11" id="KW-1133">Transmembrane helix</keyword>
<name>A0A5B8FGC1_9RHOB</name>
<dbReference type="NCBIfam" id="TIGR03423">
    <property type="entry name" value="pbp2_mrdA"/>
    <property type="match status" value="1"/>
</dbReference>
<keyword evidence="4" id="KW-0997">Cell inner membrane</keyword>
<feature type="domain" description="Penicillin-binding protein transpeptidase" evidence="15">
    <location>
        <begin position="268"/>
        <end position="602"/>
    </location>
</feature>
<dbReference type="Pfam" id="PF00905">
    <property type="entry name" value="Transpeptidase"/>
    <property type="match status" value="1"/>
</dbReference>
<reference evidence="17 18" key="1">
    <citation type="submission" date="2019-06" db="EMBL/GenBank/DDBJ databases">
        <title>Genome sequence of Rhodobacteraceae bacterium D4M1.</title>
        <authorList>
            <person name="Cao J."/>
        </authorList>
    </citation>
    <scope>NUCLEOTIDE SEQUENCE [LARGE SCALE GENOMIC DNA]</scope>
    <source>
        <strain evidence="17 18">D4M1</strain>
    </source>
</reference>
<keyword evidence="18" id="KW-1185">Reference proteome</keyword>
<dbReference type="InterPro" id="IPR036138">
    <property type="entry name" value="PBP_dimer_sf"/>
</dbReference>
<sequence length="643" mass="70599">MSRQQFPKKDGPRISRRGLLLLGGQLGVVGVLGWRMRQLQVENSERYRLLAEENRINMRLIPPARGLIFDREGRALAVNRQNYRIVMIREQAGDPEEALNRLASLIEIPEAQRARVLKEVRQKSAFVPVTVAEHLNYTEFARVSANSPALPGIIPEVGLSRFYPEREATSHLVGYVGPVSEKDLKEQEDPDPLLQIPRFQIGKTGVEKLDEGKLRGHAGLSRIEVNSVGRVMRELDRTEGTAGANLQLTIDLDLQNFALQRLAGQSAAAVVMDVHTGDLMAMASAPGFDPNLFVFGISSTNWNGLLNDPYRPLSNKSVSGAYPPGSTFKMTVALAALADGAATVNETVFCPGYMEVGNRRFHCWRRGGHGHMNLHDGLKNSCDVYFYEMARRVGIDKISAMANRLGIGVRHDLPLPAISEGLTPTRDWKQRTQNQSWLVGDSINAGIGQGYVLATPLQLAVMSARVATGRAVVPRLVRGVDSKLIAPEEAPDIGLDPRHLAAVRGGMNAVVNERHGTGWRSRIEDDSLAMAGKSGTSQVRQISAEERRLGVFRNEDLPWNRRDHALFVAYAPVQAPRFAVSVIVEHGGGGSSVCAPICRDLLLQALYKGPPPLSAYPASDRDEIEQRRALQPEAPARPAHDRA</sequence>
<evidence type="ECO:0000256" key="14">
    <source>
        <dbReference type="SAM" id="MobiDB-lite"/>
    </source>
</evidence>
<evidence type="ECO:0000259" key="16">
    <source>
        <dbReference type="Pfam" id="PF03717"/>
    </source>
</evidence>
<dbReference type="Pfam" id="PF03717">
    <property type="entry name" value="PBP_dimer"/>
    <property type="match status" value="1"/>
</dbReference>
<dbReference type="InterPro" id="IPR001460">
    <property type="entry name" value="PCN-bd_Tpept"/>
</dbReference>
<dbReference type="GO" id="GO:0008360">
    <property type="term" value="P:regulation of cell shape"/>
    <property type="evidence" value="ECO:0007669"/>
    <property type="project" value="UniProtKB-KW"/>
</dbReference>
<keyword evidence="6" id="KW-0645">Protease</keyword>
<dbReference type="GO" id="GO:0009002">
    <property type="term" value="F:serine-type D-Ala-D-Ala carboxypeptidase activity"/>
    <property type="evidence" value="ECO:0007669"/>
    <property type="project" value="UniProtKB-EC"/>
</dbReference>
<dbReference type="Proteomes" id="UP000305888">
    <property type="component" value="Chromosome"/>
</dbReference>
<dbReference type="GO" id="GO:0006508">
    <property type="term" value="P:proteolysis"/>
    <property type="evidence" value="ECO:0007669"/>
    <property type="project" value="UniProtKB-KW"/>
</dbReference>
<evidence type="ECO:0000256" key="9">
    <source>
        <dbReference type="ARBA" id="ARBA00022960"/>
    </source>
</evidence>
<dbReference type="GO" id="GO:0005886">
    <property type="term" value="C:plasma membrane"/>
    <property type="evidence" value="ECO:0007669"/>
    <property type="project" value="UniProtKB-SubCell"/>
</dbReference>
<dbReference type="GO" id="GO:0071555">
    <property type="term" value="P:cell wall organization"/>
    <property type="evidence" value="ECO:0007669"/>
    <property type="project" value="UniProtKB-KW"/>
</dbReference>
<feature type="domain" description="Penicillin-binding protein dimerisation" evidence="16">
    <location>
        <begin position="61"/>
        <end position="235"/>
    </location>
</feature>
<dbReference type="EMBL" id="CP040818">
    <property type="protein sequence ID" value="QDL90678.1"/>
    <property type="molecule type" value="Genomic_DNA"/>
</dbReference>
<gene>
    <name evidence="17" type="primary">mrdA</name>
    <name evidence="17" type="ORF">FDP22_02080</name>
</gene>
<dbReference type="Gene3D" id="3.90.1310.10">
    <property type="entry name" value="Penicillin-binding protein 2a (Domain 2)"/>
    <property type="match status" value="1"/>
</dbReference>
<dbReference type="InterPro" id="IPR012338">
    <property type="entry name" value="Beta-lactam/transpept-like"/>
</dbReference>
<dbReference type="AlphaFoldDB" id="A0A5B8FGC1"/>
<dbReference type="SUPFAM" id="SSF56601">
    <property type="entry name" value="beta-lactamase/transpeptidase-like"/>
    <property type="match status" value="1"/>
</dbReference>
<keyword evidence="5 17" id="KW-0121">Carboxypeptidase</keyword>
<keyword evidence="7" id="KW-0812">Transmembrane</keyword>
<proteinExistence type="predicted"/>
<comment type="subcellular location">
    <subcellularLocation>
        <location evidence="2">Cell membrane</location>
    </subcellularLocation>
    <subcellularLocation>
        <location evidence="1">Membrane</location>
        <topology evidence="1">Single-pass membrane protein</topology>
    </subcellularLocation>
</comment>
<evidence type="ECO:0000256" key="3">
    <source>
        <dbReference type="ARBA" id="ARBA00022475"/>
    </source>
</evidence>
<dbReference type="InterPro" id="IPR050515">
    <property type="entry name" value="Beta-lactam/transpept"/>
</dbReference>
<protein>
    <submittedName>
        <fullName evidence="17">Penicillin-binding protein 2</fullName>
        <ecNumber evidence="17">3.4.16.4</ecNumber>
    </submittedName>
</protein>
<evidence type="ECO:0000256" key="2">
    <source>
        <dbReference type="ARBA" id="ARBA00004236"/>
    </source>
</evidence>
<evidence type="ECO:0000256" key="4">
    <source>
        <dbReference type="ARBA" id="ARBA00022519"/>
    </source>
</evidence>
<dbReference type="RefSeq" id="WP_138576657.1">
    <property type="nucleotide sequence ID" value="NZ_CP040818.1"/>
</dbReference>
<dbReference type="OrthoDB" id="9766847at2"/>
<evidence type="ECO:0000256" key="10">
    <source>
        <dbReference type="ARBA" id="ARBA00022984"/>
    </source>
</evidence>
<accession>A0A5B8FGC1</accession>
<evidence type="ECO:0000256" key="11">
    <source>
        <dbReference type="ARBA" id="ARBA00022989"/>
    </source>
</evidence>
<evidence type="ECO:0000259" key="15">
    <source>
        <dbReference type="Pfam" id="PF00905"/>
    </source>
</evidence>
<dbReference type="GO" id="GO:0009252">
    <property type="term" value="P:peptidoglycan biosynthetic process"/>
    <property type="evidence" value="ECO:0007669"/>
    <property type="project" value="UniProtKB-KW"/>
</dbReference>
<dbReference type="InterPro" id="IPR017790">
    <property type="entry name" value="Penicillin-binding_protein_2"/>
</dbReference>
<evidence type="ECO:0000256" key="5">
    <source>
        <dbReference type="ARBA" id="ARBA00022645"/>
    </source>
</evidence>